<name>A0A917I5J9_9HYPH</name>
<reference evidence="2" key="1">
    <citation type="journal article" date="2014" name="Int. J. Syst. Evol. Microbiol.">
        <title>Complete genome sequence of Corynebacterium casei LMG S-19264T (=DSM 44701T), isolated from a smear-ripened cheese.</title>
        <authorList>
            <consortium name="US DOE Joint Genome Institute (JGI-PGF)"/>
            <person name="Walter F."/>
            <person name="Albersmeier A."/>
            <person name="Kalinowski J."/>
            <person name="Ruckert C."/>
        </authorList>
    </citation>
    <scope>NUCLEOTIDE SEQUENCE</scope>
    <source>
        <strain evidence="2">CGMCC 1.12214</strain>
    </source>
</reference>
<organism evidence="2 3">
    <name type="scientific">Alsobacter metallidurans</name>
    <dbReference type="NCBI Taxonomy" id="340221"/>
    <lineage>
        <taxon>Bacteria</taxon>
        <taxon>Pseudomonadati</taxon>
        <taxon>Pseudomonadota</taxon>
        <taxon>Alphaproteobacteria</taxon>
        <taxon>Hyphomicrobiales</taxon>
        <taxon>Alsobacteraceae</taxon>
        <taxon>Alsobacter</taxon>
    </lineage>
</organism>
<gene>
    <name evidence="2" type="ORF">GCM10007036_11720</name>
</gene>
<dbReference type="Gene3D" id="3.90.550.10">
    <property type="entry name" value="Spore Coat Polysaccharide Biosynthesis Protein SpsA, Chain A"/>
    <property type="match status" value="1"/>
</dbReference>
<proteinExistence type="predicted"/>
<dbReference type="Pfam" id="PF00535">
    <property type="entry name" value="Glycos_transf_2"/>
    <property type="match status" value="1"/>
</dbReference>
<dbReference type="EMBL" id="BMES01000001">
    <property type="protein sequence ID" value="GGH13268.1"/>
    <property type="molecule type" value="Genomic_DNA"/>
</dbReference>
<dbReference type="PANTHER" id="PTHR43685">
    <property type="entry name" value="GLYCOSYLTRANSFERASE"/>
    <property type="match status" value="1"/>
</dbReference>
<dbReference type="PANTHER" id="PTHR43685:SF3">
    <property type="entry name" value="SLR2126 PROTEIN"/>
    <property type="match status" value="1"/>
</dbReference>
<reference evidence="2" key="2">
    <citation type="submission" date="2020-09" db="EMBL/GenBank/DDBJ databases">
        <authorList>
            <person name="Sun Q."/>
            <person name="Zhou Y."/>
        </authorList>
    </citation>
    <scope>NUCLEOTIDE SEQUENCE</scope>
    <source>
        <strain evidence="2">CGMCC 1.12214</strain>
    </source>
</reference>
<comment type="caution">
    <text evidence="2">The sequence shown here is derived from an EMBL/GenBank/DDBJ whole genome shotgun (WGS) entry which is preliminary data.</text>
</comment>
<feature type="domain" description="Glycosyltransferase 2-like" evidence="1">
    <location>
        <begin position="22"/>
        <end position="143"/>
    </location>
</feature>
<dbReference type="Proteomes" id="UP000603912">
    <property type="component" value="Unassembled WGS sequence"/>
</dbReference>
<sequence>MNSGPVSPVASPRIALPGLSVSVVVSTLGRTWEIGRLLDSLDKQTQKPLEVIIVDQNAHEELAALLASKSCGFPIEHVRTPQARGLSRGRNTGLARCTGDLVVFADDDCWYPATAFEQASRLFQQSSYAIVGGMAADEEGRPINGRFESAAQDIDRSNVWTTSIEWMLFFRREAIQAIGGFDEAIGVGASTPWQSAEGQDAVLRALARGFTARYDPTLQGHHPNILAGDFDERVLTKARSYARGMGYVLGRHGFGVRDMTTWIGRPSAAIAVYAARFRFSQARYYTQVAKGRVEGWKAGRRKRISLNQEN</sequence>
<evidence type="ECO:0000313" key="3">
    <source>
        <dbReference type="Proteomes" id="UP000603912"/>
    </source>
</evidence>
<dbReference type="CDD" id="cd00761">
    <property type="entry name" value="Glyco_tranf_GTA_type"/>
    <property type="match status" value="1"/>
</dbReference>
<dbReference type="InterPro" id="IPR029044">
    <property type="entry name" value="Nucleotide-diphossugar_trans"/>
</dbReference>
<keyword evidence="3" id="KW-1185">Reference proteome</keyword>
<protein>
    <recommendedName>
        <fullName evidence="1">Glycosyltransferase 2-like domain-containing protein</fullName>
    </recommendedName>
</protein>
<dbReference type="AlphaFoldDB" id="A0A917I5J9"/>
<evidence type="ECO:0000313" key="2">
    <source>
        <dbReference type="EMBL" id="GGH13268.1"/>
    </source>
</evidence>
<dbReference type="InterPro" id="IPR050834">
    <property type="entry name" value="Glycosyltransf_2"/>
</dbReference>
<evidence type="ECO:0000259" key="1">
    <source>
        <dbReference type="Pfam" id="PF00535"/>
    </source>
</evidence>
<dbReference type="InterPro" id="IPR001173">
    <property type="entry name" value="Glyco_trans_2-like"/>
</dbReference>
<dbReference type="SUPFAM" id="SSF53448">
    <property type="entry name" value="Nucleotide-diphospho-sugar transferases"/>
    <property type="match status" value="1"/>
</dbReference>
<accession>A0A917I5J9</accession>